<evidence type="ECO:0000256" key="4">
    <source>
        <dbReference type="ARBA" id="ARBA00022989"/>
    </source>
</evidence>
<keyword evidence="3" id="KW-0812">Transmembrane</keyword>
<evidence type="ECO:0000313" key="7">
    <source>
        <dbReference type="EMBL" id="RNE59146.1"/>
    </source>
</evidence>
<evidence type="ECO:0000256" key="3">
    <source>
        <dbReference type="ARBA" id="ARBA00022692"/>
    </source>
</evidence>
<sequence>MSIQARGDTRAVTAACLNAGGLWQIYSTPLVGWMQSGSLVHVAVHAHLLLAGYLLTTAAIGLDSTPHRAPHLITAVAPLATMASHSILAKTLFATPPDLYAVGDVQPARSSRTTRAADRGRDRGALLRALVPRSRTSCVPPAARRRGGKPSALSSPAEGAVTGAAGRRGPDRRSSRFKETASYRCMPRHRSPIRGGASWTWCRSREC</sequence>
<dbReference type="GO" id="GO:0005886">
    <property type="term" value="C:plasma membrane"/>
    <property type="evidence" value="ECO:0007669"/>
    <property type="project" value="UniProtKB-SubCell"/>
</dbReference>
<reference evidence="7 8" key="1">
    <citation type="submission" date="2018-11" db="EMBL/GenBank/DDBJ databases">
        <title>Cryobacterium sp. nov., isolated from rhizosphere soil of lettuce.</title>
        <authorList>
            <person name="Wang Y."/>
        </authorList>
    </citation>
    <scope>NUCLEOTIDE SEQUENCE [LARGE SCALE GENOMIC DNA]</scope>
    <source>
        <strain evidence="7 8">NEAU-85</strain>
    </source>
</reference>
<comment type="caution">
    <text evidence="7">The sequence shown here is derived from an EMBL/GenBank/DDBJ whole genome shotgun (WGS) entry which is preliminary data.</text>
</comment>
<evidence type="ECO:0000256" key="2">
    <source>
        <dbReference type="ARBA" id="ARBA00022475"/>
    </source>
</evidence>
<dbReference type="EMBL" id="RDSR01000019">
    <property type="protein sequence ID" value="RNE59146.1"/>
    <property type="molecule type" value="Genomic_DNA"/>
</dbReference>
<keyword evidence="4" id="KW-1133">Transmembrane helix</keyword>
<gene>
    <name evidence="7" type="ORF">EEJ31_10990</name>
</gene>
<keyword evidence="8" id="KW-1185">Reference proteome</keyword>
<dbReference type="OrthoDB" id="5024156at2"/>
<protein>
    <submittedName>
        <fullName evidence="7">Uncharacterized protein</fullName>
    </submittedName>
</protein>
<comment type="subcellular location">
    <subcellularLocation>
        <location evidence="1">Cell membrane</location>
        <topology evidence="1">Multi-pass membrane protein</topology>
    </subcellularLocation>
</comment>
<dbReference type="Pfam" id="PF09678">
    <property type="entry name" value="Caa3_CtaG"/>
    <property type="match status" value="1"/>
</dbReference>
<organism evidence="7 8">
    <name type="scientific">Cryobacterium tepidiphilum</name>
    <dbReference type="NCBI Taxonomy" id="2486026"/>
    <lineage>
        <taxon>Bacteria</taxon>
        <taxon>Bacillati</taxon>
        <taxon>Actinomycetota</taxon>
        <taxon>Actinomycetes</taxon>
        <taxon>Micrococcales</taxon>
        <taxon>Microbacteriaceae</taxon>
        <taxon>Cryobacterium</taxon>
    </lineage>
</organism>
<evidence type="ECO:0000256" key="6">
    <source>
        <dbReference type="SAM" id="MobiDB-lite"/>
    </source>
</evidence>
<name>A0A3M8L1B4_9MICO</name>
<keyword evidence="5" id="KW-0472">Membrane</keyword>
<evidence type="ECO:0000313" key="8">
    <source>
        <dbReference type="Proteomes" id="UP000279859"/>
    </source>
</evidence>
<dbReference type="RefSeq" id="WP_123046343.1">
    <property type="nucleotide sequence ID" value="NZ_RDSR01000019.1"/>
</dbReference>
<dbReference type="Proteomes" id="UP000279859">
    <property type="component" value="Unassembled WGS sequence"/>
</dbReference>
<keyword evidence="2" id="KW-1003">Cell membrane</keyword>
<proteinExistence type="predicted"/>
<evidence type="ECO:0000256" key="1">
    <source>
        <dbReference type="ARBA" id="ARBA00004651"/>
    </source>
</evidence>
<evidence type="ECO:0000256" key="5">
    <source>
        <dbReference type="ARBA" id="ARBA00023136"/>
    </source>
</evidence>
<dbReference type="AlphaFoldDB" id="A0A3M8L1B4"/>
<feature type="compositionally biased region" description="Basic and acidic residues" evidence="6">
    <location>
        <begin position="168"/>
        <end position="181"/>
    </location>
</feature>
<dbReference type="InterPro" id="IPR019108">
    <property type="entry name" value="Caa3_assmbl_CtaG-rel"/>
</dbReference>
<feature type="region of interest" description="Disordered" evidence="6">
    <location>
        <begin position="137"/>
        <end position="181"/>
    </location>
</feature>
<accession>A0A3M8L1B4</accession>